<dbReference type="RefSeq" id="WP_139177139.1">
    <property type="nucleotide sequence ID" value="NZ_CP010817.1"/>
</dbReference>
<reference evidence="1 2" key="1">
    <citation type="submission" date="2016-10" db="EMBL/GenBank/DDBJ databases">
        <authorList>
            <person name="Varghese N."/>
            <person name="Submissions S."/>
        </authorList>
    </citation>
    <scope>NUCLEOTIDE SEQUENCE [LARGE SCALE GENOMIC DNA]</scope>
    <source>
        <strain evidence="2">DSM 19823 / KCTC 23066 / CCTCC M 208030 / D25</strain>
    </source>
</reference>
<dbReference type="KEGG" id="mpw:MPR_2251"/>
<sequence>MKNYITTSLVIMAAIGVQAQDFNVKKGIVTINKKEIAKIDRKGVVYKFTSLDDKTTFWAEVKSSANNNFWLQLKGENGNVQDMEMKNVPFTLSKEKQAIMAVYFSADGLITEEGINSERATELFQSSNKEISEKWNKIDGDRKAEKAEETALLKKANINVTDDASIMQGADKIGFINTKTTKQAYSSHEATIADIKGNVIAKVSYDETKTMNAKRGVTLTTYDDKQFDITDLNYFMDATDPIRANPVFIAKLYANGYKFGDMTQQIKDYRDAKTAEKQEEYNKHVVEARGKSRNIYDQEGYVIDKKGTKHTGLVTIEFESVPRDGDYRISGSVGIADVSSYGNSVAIKTDKKRLNFKAKEGVEFGVGNERYIGTPTSDDGGLGNSNGELDVFGGSSKFLIVDYDNGGNMVLHHLKTPDGFYLLLKGQKKAIYLGNKSTFGTRKEDTTKKLFDKYVNCGALQFSNYDTNTFEGLKKLVDDYVQSCN</sequence>
<dbReference type="Proteomes" id="UP000183496">
    <property type="component" value="Unassembled WGS sequence"/>
</dbReference>
<proteinExistence type="predicted"/>
<keyword evidence="2" id="KW-1185">Reference proteome</keyword>
<name>A0AAJ4W4U3_MYRPR</name>
<dbReference type="AlphaFoldDB" id="A0AAJ4W4U3"/>
<protein>
    <submittedName>
        <fullName evidence="1">Uncharacterized protein</fullName>
    </submittedName>
</protein>
<organism evidence="1 2">
    <name type="scientific">Myroides profundi</name>
    <dbReference type="NCBI Taxonomy" id="480520"/>
    <lineage>
        <taxon>Bacteria</taxon>
        <taxon>Pseudomonadati</taxon>
        <taxon>Bacteroidota</taxon>
        <taxon>Flavobacteriia</taxon>
        <taxon>Flavobacteriales</taxon>
        <taxon>Flavobacteriaceae</taxon>
        <taxon>Myroides</taxon>
    </lineage>
</organism>
<accession>A0AAJ4W4U3</accession>
<evidence type="ECO:0000313" key="2">
    <source>
        <dbReference type="Proteomes" id="UP000183496"/>
    </source>
</evidence>
<gene>
    <name evidence="1" type="ORF">SAMN04488089_109141</name>
</gene>
<comment type="caution">
    <text evidence="1">The sequence shown here is derived from an EMBL/GenBank/DDBJ whole genome shotgun (WGS) entry which is preliminary data.</text>
</comment>
<evidence type="ECO:0000313" key="1">
    <source>
        <dbReference type="EMBL" id="SER11667.1"/>
    </source>
</evidence>
<dbReference type="EMBL" id="FOFY01000009">
    <property type="protein sequence ID" value="SER11667.1"/>
    <property type="molecule type" value="Genomic_DNA"/>
</dbReference>